<keyword evidence="4" id="KW-0249">Electron transport</keyword>
<evidence type="ECO:0000256" key="4">
    <source>
        <dbReference type="ARBA" id="ARBA00022982"/>
    </source>
</evidence>
<dbReference type="PANTHER" id="PTHR23130:SF171">
    <property type="entry name" value="OS01G0895300 PROTEIN"/>
    <property type="match status" value="1"/>
</dbReference>
<keyword evidence="9" id="KW-0732">Signal</keyword>
<proteinExistence type="predicted"/>
<keyword evidence="2" id="KW-0813">Transport</keyword>
<keyword evidence="3 8" id="KW-0812">Transmembrane</keyword>
<name>A0A0G4HMB7_9ALVE</name>
<dbReference type="PhylomeDB" id="A0A0G4HMB7"/>
<feature type="region of interest" description="Disordered" evidence="7">
    <location>
        <begin position="356"/>
        <end position="489"/>
    </location>
</feature>
<evidence type="ECO:0000256" key="8">
    <source>
        <dbReference type="SAM" id="Phobius"/>
    </source>
</evidence>
<evidence type="ECO:0000256" key="7">
    <source>
        <dbReference type="SAM" id="MobiDB-lite"/>
    </source>
</evidence>
<dbReference type="CDD" id="cd08760">
    <property type="entry name" value="Cyt_b561_FRRS1_like"/>
    <property type="match status" value="1"/>
</dbReference>
<dbReference type="InterPro" id="IPR006593">
    <property type="entry name" value="Cyt_b561/ferric_Rdtase_TM"/>
</dbReference>
<dbReference type="PANTHER" id="PTHR23130">
    <property type="entry name" value="CYTOCHROME B561 AND DOMON DOMAIN-CONTAINING PROTEIN"/>
    <property type="match status" value="1"/>
</dbReference>
<accession>A0A0G4HMB7</accession>
<gene>
    <name evidence="11" type="ORF">Cvel_7478</name>
</gene>
<dbReference type="SMART" id="SM00665">
    <property type="entry name" value="B561"/>
    <property type="match status" value="1"/>
</dbReference>
<dbReference type="EMBL" id="CDMZ01003155">
    <property type="protein sequence ID" value="CEM45331.1"/>
    <property type="molecule type" value="Genomic_DNA"/>
</dbReference>
<feature type="chain" id="PRO_5005192157" description="Cytochrome b561 domain-containing protein" evidence="9">
    <location>
        <begin position="24"/>
        <end position="489"/>
    </location>
</feature>
<feature type="transmembrane region" description="Helical" evidence="8">
    <location>
        <begin position="298"/>
        <end position="320"/>
    </location>
</feature>
<feature type="compositionally biased region" description="Basic and acidic residues" evidence="7">
    <location>
        <begin position="431"/>
        <end position="444"/>
    </location>
</feature>
<comment type="subcellular location">
    <subcellularLocation>
        <location evidence="1">Membrane</location>
    </subcellularLocation>
</comment>
<keyword evidence="6 8" id="KW-0472">Membrane</keyword>
<dbReference type="Pfam" id="PF03188">
    <property type="entry name" value="Cytochrom_B561"/>
    <property type="match status" value="1"/>
</dbReference>
<reference evidence="11" key="1">
    <citation type="submission" date="2014-11" db="EMBL/GenBank/DDBJ databases">
        <authorList>
            <person name="Otto D Thomas"/>
            <person name="Naeem Raeece"/>
        </authorList>
    </citation>
    <scope>NUCLEOTIDE SEQUENCE</scope>
</reference>
<feature type="signal peptide" evidence="9">
    <location>
        <begin position="1"/>
        <end position="23"/>
    </location>
</feature>
<feature type="transmembrane region" description="Helical" evidence="8">
    <location>
        <begin position="256"/>
        <end position="278"/>
    </location>
</feature>
<evidence type="ECO:0000256" key="9">
    <source>
        <dbReference type="SAM" id="SignalP"/>
    </source>
</evidence>
<dbReference type="PROSITE" id="PS50939">
    <property type="entry name" value="CYTOCHROME_B561"/>
    <property type="match status" value="1"/>
</dbReference>
<dbReference type="GO" id="GO:0016020">
    <property type="term" value="C:membrane"/>
    <property type="evidence" value="ECO:0007669"/>
    <property type="project" value="UniProtKB-SubCell"/>
</dbReference>
<evidence type="ECO:0000256" key="5">
    <source>
        <dbReference type="ARBA" id="ARBA00022989"/>
    </source>
</evidence>
<dbReference type="AlphaFoldDB" id="A0A0G4HMB7"/>
<evidence type="ECO:0000313" key="11">
    <source>
        <dbReference type="EMBL" id="CEM45331.1"/>
    </source>
</evidence>
<feature type="transmembrane region" description="Helical" evidence="8">
    <location>
        <begin position="326"/>
        <end position="348"/>
    </location>
</feature>
<evidence type="ECO:0000256" key="3">
    <source>
        <dbReference type="ARBA" id="ARBA00022692"/>
    </source>
</evidence>
<dbReference type="Gene3D" id="1.20.120.1770">
    <property type="match status" value="1"/>
</dbReference>
<evidence type="ECO:0000256" key="6">
    <source>
        <dbReference type="ARBA" id="ARBA00023136"/>
    </source>
</evidence>
<protein>
    <recommendedName>
        <fullName evidence="10">Cytochrome b561 domain-containing protein</fullName>
    </recommendedName>
</protein>
<organism evidence="11">
    <name type="scientific">Chromera velia CCMP2878</name>
    <dbReference type="NCBI Taxonomy" id="1169474"/>
    <lineage>
        <taxon>Eukaryota</taxon>
        <taxon>Sar</taxon>
        <taxon>Alveolata</taxon>
        <taxon>Colpodellida</taxon>
        <taxon>Chromeraceae</taxon>
        <taxon>Chromera</taxon>
    </lineage>
</organism>
<evidence type="ECO:0000259" key="10">
    <source>
        <dbReference type="PROSITE" id="PS50939"/>
    </source>
</evidence>
<feature type="transmembrane region" description="Helical" evidence="8">
    <location>
        <begin position="216"/>
        <end position="236"/>
    </location>
</feature>
<evidence type="ECO:0000256" key="2">
    <source>
        <dbReference type="ARBA" id="ARBA00022448"/>
    </source>
</evidence>
<dbReference type="VEuPathDB" id="CryptoDB:Cvel_7478"/>
<feature type="transmembrane region" description="Helical" evidence="8">
    <location>
        <begin position="183"/>
        <end position="209"/>
    </location>
</feature>
<keyword evidence="5 8" id="KW-1133">Transmembrane helix</keyword>
<evidence type="ECO:0000256" key="1">
    <source>
        <dbReference type="ARBA" id="ARBA00004370"/>
    </source>
</evidence>
<feature type="domain" description="Cytochrome b561" evidence="10">
    <location>
        <begin position="152"/>
        <end position="356"/>
    </location>
</feature>
<sequence>MRSLYPLLHLLMLNLAMPHLISAASECVEGYIMDTFCADRGRLLDSPGTNTLTEPQQHSLHCLVDVEVCYSSGFEVLESPRSGSNIHCRVFKLDDAGNELVLQKAREEGNTALGCKTCGSAGTLERGYQAALVGTPEGTGAPRLFKVKSIHAYGTCNLLTLGNSGLTLAQIDDSMRLCSSRDVYIQAHGALMVVGWGFLLPLGVATAAFGKRHDPLWFFLHLILQLSGLAIGVAGWTVALSQFQVLDQWKPQGSLYAHACMGVVVMCLGLLQPINAFFRPHKAEPGDKRTCLRLAWEIVHKSFGYISIVLGVGTAAVGALHSRYAVSFLGALGASIISVIAAGVLLYCCSPKFSKGEGGGRRHLKGETKEPEVEKGNERDGLSESSPPAARSLGSPQTGAQELQEQRQERGGGRQVGELHEEEEEPQLPHSPEEESRTERELLREPSGGSSGYRAPSSNADDGPKRIPMLPPVSVSPGRRVNLVTQQLN</sequence>
<feature type="compositionally biased region" description="Basic and acidic residues" evidence="7">
    <location>
        <begin position="356"/>
        <end position="382"/>
    </location>
</feature>